<dbReference type="GO" id="GO:0006338">
    <property type="term" value="P:chromatin remodeling"/>
    <property type="evidence" value="ECO:0007669"/>
    <property type="project" value="TreeGrafter"/>
</dbReference>
<dbReference type="InterPro" id="IPR009057">
    <property type="entry name" value="Homeodomain-like_sf"/>
</dbReference>
<organism evidence="8 9">
    <name type="scientific">Paragonimus heterotremus</name>
    <dbReference type="NCBI Taxonomy" id="100268"/>
    <lineage>
        <taxon>Eukaryota</taxon>
        <taxon>Metazoa</taxon>
        <taxon>Spiralia</taxon>
        <taxon>Lophotrochozoa</taxon>
        <taxon>Platyhelminthes</taxon>
        <taxon>Trematoda</taxon>
        <taxon>Digenea</taxon>
        <taxon>Plagiorchiida</taxon>
        <taxon>Troglotremata</taxon>
        <taxon>Troglotrematidae</taxon>
        <taxon>Paragonimus</taxon>
    </lineage>
</organism>
<gene>
    <name evidence="8" type="ORF">PHET_02897</name>
</gene>
<evidence type="ECO:0000256" key="3">
    <source>
        <dbReference type="ARBA" id="ARBA00022833"/>
    </source>
</evidence>
<feature type="region of interest" description="Disordered" evidence="4">
    <location>
        <begin position="546"/>
        <end position="574"/>
    </location>
</feature>
<evidence type="ECO:0000256" key="4">
    <source>
        <dbReference type="SAM" id="MobiDB-lite"/>
    </source>
</evidence>
<dbReference type="GO" id="GO:0003682">
    <property type="term" value="F:chromatin binding"/>
    <property type="evidence" value="ECO:0007669"/>
    <property type="project" value="TreeGrafter"/>
</dbReference>
<dbReference type="Pfam" id="PF00249">
    <property type="entry name" value="Myb_DNA-binding"/>
    <property type="match status" value="1"/>
</dbReference>
<dbReference type="PROSITE" id="PS51293">
    <property type="entry name" value="SANT"/>
    <property type="match status" value="1"/>
</dbReference>
<sequence length="734" mass="82492">MPTAEMQCKLLKCAYCLQKLSDAYVACSECPLVKLCIDCFLSGAEGGKHQNSHNYSFKSLSFNTINGLFPANDYWLCEEDVKLLTAVENYGFGNWNEIALYLGTRSAADCKKHYEQFYIHGVIGQQTVVNLPVASRTTDHTPKDSFPPLAHRVCELRCEEQKALGYMPHRDDYEYEFHNDAEKILITVPYGAADSLEYELQLALVDIYNRHLRERALRHSVANEHGLVTYLLRDLILSQAQSRPNHTFRSYGNFKQKPDKRHVRRRSYRWSLPYSQKRNRLLLGTSIGAGKLPFYTRVRNRKLSKHPPNSVIGALGTIKCDPVQLNQISISSVHPNACSVSAAIPAPDSESVDHSAADCTTLAPNTASVFDYTKWQQTFTQTLCDIMEPHLTACRRTKNVSLDVPHYPHSVHFPYCLNPCSCSTAASDSGIGSLESCGQSTISTSSINGDPFTRTSSSTVSASRLSLVRRPRSNSDSVYCSSSFTGLHTRPLESFSSLRDLRLQSDIPTSLAFSREPSRWNLDKKHTFQSCNEPPPLVALCTQPETVKRRRGRPPRAKNSPLHDTPGISTRGKEPVSAAAYSTLTSWIAPFLRFMTYREAENLSMYLKREHELRSELLQLKSHHDQGVRRLDEVKLQPCLAFTPSNGCAVLSHPVISLDPHGSVGPKRSKRTYQSRRLGATKPHPKRNCTSLSKLTIYTRSSTSNQDSPAPRPRGRPRKQLAEHCRRVSAKIRH</sequence>
<dbReference type="InterPro" id="IPR055141">
    <property type="entry name" value="TADA2A_B-like_dom"/>
</dbReference>
<dbReference type="SUPFAM" id="SSF57850">
    <property type="entry name" value="RING/U-box"/>
    <property type="match status" value="1"/>
</dbReference>
<keyword evidence="1" id="KW-0479">Metal-binding</keyword>
<dbReference type="OrthoDB" id="270417at2759"/>
<dbReference type="PANTHER" id="PTHR12374:SF63">
    <property type="entry name" value="TRANSCRIPTIONAL ADAPTER 2-BETA"/>
    <property type="match status" value="1"/>
</dbReference>
<proteinExistence type="predicted"/>
<dbReference type="GO" id="GO:0003677">
    <property type="term" value="F:DNA binding"/>
    <property type="evidence" value="ECO:0007669"/>
    <property type="project" value="InterPro"/>
</dbReference>
<dbReference type="PRINTS" id="PR00929">
    <property type="entry name" value="ATHOOK"/>
</dbReference>
<evidence type="ECO:0000256" key="2">
    <source>
        <dbReference type="ARBA" id="ARBA00022771"/>
    </source>
</evidence>
<dbReference type="InterPro" id="IPR001005">
    <property type="entry name" value="SANT/Myb"/>
</dbReference>
<dbReference type="SMART" id="SM00717">
    <property type="entry name" value="SANT"/>
    <property type="match status" value="1"/>
</dbReference>
<dbReference type="GO" id="GO:0008270">
    <property type="term" value="F:zinc ion binding"/>
    <property type="evidence" value="ECO:0007669"/>
    <property type="project" value="UniProtKB-KW"/>
</dbReference>
<dbReference type="Proteomes" id="UP000748531">
    <property type="component" value="Unassembled WGS sequence"/>
</dbReference>
<keyword evidence="3" id="KW-0862">Zinc</keyword>
<evidence type="ECO:0000256" key="1">
    <source>
        <dbReference type="ARBA" id="ARBA00022723"/>
    </source>
</evidence>
<evidence type="ECO:0000313" key="9">
    <source>
        <dbReference type="Proteomes" id="UP000748531"/>
    </source>
</evidence>
<dbReference type="CDD" id="cd00167">
    <property type="entry name" value="SANT"/>
    <property type="match status" value="1"/>
</dbReference>
<dbReference type="PANTHER" id="PTHR12374">
    <property type="entry name" value="TRANSCRIPTIONAL ADAPTOR 2 ADA2 -RELATED"/>
    <property type="match status" value="1"/>
</dbReference>
<dbReference type="Gene3D" id="3.30.60.90">
    <property type="match status" value="1"/>
</dbReference>
<dbReference type="EMBL" id="LUCH01001222">
    <property type="protein sequence ID" value="KAF5403440.1"/>
    <property type="molecule type" value="Genomic_DNA"/>
</dbReference>
<feature type="domain" description="HTH myb-type" evidence="7">
    <location>
        <begin position="75"/>
        <end position="122"/>
    </location>
</feature>
<dbReference type="InterPro" id="IPR017956">
    <property type="entry name" value="AT_hook_DNA-bd_motif"/>
</dbReference>
<comment type="caution">
    <text evidence="8">The sequence shown here is derived from an EMBL/GenBank/DDBJ whole genome shotgun (WGS) entry which is preliminary data.</text>
</comment>
<protein>
    <recommendedName>
        <fullName evidence="10">Transcriptional adapter 2-beta</fullName>
    </recommendedName>
</protein>
<evidence type="ECO:0008006" key="10">
    <source>
        <dbReference type="Google" id="ProtNLM"/>
    </source>
</evidence>
<dbReference type="GO" id="GO:0005634">
    <property type="term" value="C:nucleus"/>
    <property type="evidence" value="ECO:0007669"/>
    <property type="project" value="TreeGrafter"/>
</dbReference>
<keyword evidence="2" id="KW-0863">Zinc-finger</keyword>
<feature type="region of interest" description="Disordered" evidence="4">
    <location>
        <begin position="659"/>
        <end position="734"/>
    </location>
</feature>
<accession>A0A8J4SRN1</accession>
<dbReference type="InterPro" id="IPR043145">
    <property type="entry name" value="Znf_ZZ_sf"/>
</dbReference>
<dbReference type="PROSITE" id="PS51294">
    <property type="entry name" value="HTH_MYB"/>
    <property type="match status" value="1"/>
</dbReference>
<dbReference type="SUPFAM" id="SSF46689">
    <property type="entry name" value="Homeodomain-like"/>
    <property type="match status" value="1"/>
</dbReference>
<dbReference type="Pfam" id="PF22941">
    <property type="entry name" value="TADA2A-like_3rd"/>
    <property type="match status" value="1"/>
</dbReference>
<keyword evidence="9" id="KW-1185">Reference proteome</keyword>
<dbReference type="GO" id="GO:0006357">
    <property type="term" value="P:regulation of transcription by RNA polymerase II"/>
    <property type="evidence" value="ECO:0007669"/>
    <property type="project" value="TreeGrafter"/>
</dbReference>
<dbReference type="InterPro" id="IPR000433">
    <property type="entry name" value="Znf_ZZ"/>
</dbReference>
<dbReference type="Pfam" id="PF25299">
    <property type="entry name" value="ZZ_ADA2"/>
    <property type="match status" value="1"/>
</dbReference>
<dbReference type="GO" id="GO:0070461">
    <property type="term" value="C:SAGA-type complex"/>
    <property type="evidence" value="ECO:0007669"/>
    <property type="project" value="TreeGrafter"/>
</dbReference>
<dbReference type="Gene3D" id="1.10.10.60">
    <property type="entry name" value="Homeodomain-like"/>
    <property type="match status" value="1"/>
</dbReference>
<feature type="domain" description="Myb-like" evidence="5">
    <location>
        <begin position="75"/>
        <end position="118"/>
    </location>
</feature>
<evidence type="ECO:0000259" key="7">
    <source>
        <dbReference type="PROSITE" id="PS51294"/>
    </source>
</evidence>
<evidence type="ECO:0000259" key="6">
    <source>
        <dbReference type="PROSITE" id="PS51293"/>
    </source>
</evidence>
<evidence type="ECO:0000259" key="5">
    <source>
        <dbReference type="PROSITE" id="PS50090"/>
    </source>
</evidence>
<dbReference type="AlphaFoldDB" id="A0A8J4SRN1"/>
<reference evidence="8" key="1">
    <citation type="submission" date="2019-05" db="EMBL/GenBank/DDBJ databases">
        <title>Annotation for the trematode Paragonimus heterotremus.</title>
        <authorList>
            <person name="Choi Y.-J."/>
        </authorList>
    </citation>
    <scope>NUCLEOTIDE SEQUENCE</scope>
    <source>
        <strain evidence="8">LC</strain>
    </source>
</reference>
<feature type="compositionally biased region" description="Polar residues" evidence="4">
    <location>
        <begin position="688"/>
        <end position="708"/>
    </location>
</feature>
<dbReference type="PROSITE" id="PS50090">
    <property type="entry name" value="MYB_LIKE"/>
    <property type="match status" value="1"/>
</dbReference>
<evidence type="ECO:0000313" key="8">
    <source>
        <dbReference type="EMBL" id="KAF5403440.1"/>
    </source>
</evidence>
<dbReference type="InterPro" id="IPR017930">
    <property type="entry name" value="Myb_dom"/>
</dbReference>
<dbReference type="GO" id="GO:0003713">
    <property type="term" value="F:transcription coactivator activity"/>
    <property type="evidence" value="ECO:0007669"/>
    <property type="project" value="TreeGrafter"/>
</dbReference>
<name>A0A8J4SRN1_9TREM</name>
<feature type="domain" description="SANT" evidence="6">
    <location>
        <begin position="78"/>
        <end position="122"/>
    </location>
</feature>
<dbReference type="InterPro" id="IPR017884">
    <property type="entry name" value="SANT_dom"/>
</dbReference>